<evidence type="ECO:0000256" key="1">
    <source>
        <dbReference type="SAM" id="Phobius"/>
    </source>
</evidence>
<reference evidence="2 3" key="1">
    <citation type="journal article" date="2014" name="Genome Biol. Evol.">
        <title>The secreted proteins of Achlya hypogyna and Thraustotheca clavata identify the ancestral oomycete secretome and reveal gene acquisitions by horizontal gene transfer.</title>
        <authorList>
            <person name="Misner I."/>
            <person name="Blouin N."/>
            <person name="Leonard G."/>
            <person name="Richards T.A."/>
            <person name="Lane C.E."/>
        </authorList>
    </citation>
    <scope>NUCLEOTIDE SEQUENCE [LARGE SCALE GENOMIC DNA]</scope>
    <source>
        <strain evidence="2 3">ATCC 48635</strain>
    </source>
</reference>
<feature type="transmembrane region" description="Helical" evidence="1">
    <location>
        <begin position="713"/>
        <end position="731"/>
    </location>
</feature>
<keyword evidence="3" id="KW-1185">Reference proteome</keyword>
<comment type="caution">
    <text evidence="2">The sequence shown here is derived from an EMBL/GenBank/DDBJ whole genome shotgun (WGS) entry which is preliminary data.</text>
</comment>
<name>A0A1V9YTR5_ACHHY</name>
<gene>
    <name evidence="2" type="ORF">ACHHYP_06429</name>
</gene>
<evidence type="ECO:0000313" key="2">
    <source>
        <dbReference type="EMBL" id="OQR89189.1"/>
    </source>
</evidence>
<dbReference type="AlphaFoldDB" id="A0A1V9YTR5"/>
<proteinExistence type="predicted"/>
<dbReference type="EMBL" id="JNBR01000901">
    <property type="protein sequence ID" value="OQR89189.1"/>
    <property type="molecule type" value="Genomic_DNA"/>
</dbReference>
<keyword evidence="1" id="KW-0472">Membrane</keyword>
<protein>
    <recommendedName>
        <fullName evidence="4">Transmembrane protein</fullName>
    </recommendedName>
</protein>
<accession>A0A1V9YTR5</accession>
<keyword evidence="1" id="KW-1133">Transmembrane helix</keyword>
<sequence length="765" mass="83675">MVVFAYAFASFATLRSQKTSRPSHLLSAAAVAFLDPPDDYKNVEPALGTMSGLFLFRWKRQLMVFDTKLWMHFTSDDAPTVDLVAPYTAAPRLSITKIPVMASRQRMARAKALVGLGYLVLTIGSSISYLQLASVNLANDFWWVAFNSTGIQSYAANWYGWRLWVTPSVQDGQLDTAAYATLSSYATNATLIYATPTYPGAMQYEVANSLPLAIRGLRQTDACLVPWIAAQYCYLDFDRRWEMANSAARQQRCFLEFRTNGAVYLEGPLRNVDWIAFDACWGDAFRTGIASDLASDAAGVAWLTGVQRAATTEDAEVLLWQAKGIGSYTTAWQNYKSIGLLNSFDVVNAFGLAYPLTLYATNGSFALATETTRKMYWSFAADLWAVVTNGSGVTGRSLLRSSARFAFTNTTLGAVYVTNGSMQAPLDPAYAVFESTIGAFGSVDLRHVPFPESLGLLVRTVREAIATVLATTTTENGTFIAQDDYLQFTVLTAMQWVPSALSSLSQVSVGSSMLCPMMSSWLNFTSGYYTFFGYNAPCTSSLGEWLYPSRNQVAYALAASGIATTASVAVPVVCATETYQPDNCVLSLLEGSALLTKYLPASTLTKLRALALMAEADVVALRVEYMMYAQDATTGEVSLFHRPILDASDASMSFLGWLHTYDWVTGIREVVAFDGDKGSLAVVSTAYDWASLSPNASEIPVNVAAYFRVFCQYISFLLLMIGIIAALYTVANRFTSEGYNLFEVNRIGGMVWIGRPLLFVRSLTA</sequence>
<keyword evidence="1" id="KW-0812">Transmembrane</keyword>
<feature type="non-terminal residue" evidence="2">
    <location>
        <position position="765"/>
    </location>
</feature>
<evidence type="ECO:0008006" key="4">
    <source>
        <dbReference type="Google" id="ProtNLM"/>
    </source>
</evidence>
<dbReference type="OrthoDB" id="78771at2759"/>
<dbReference type="Proteomes" id="UP000243579">
    <property type="component" value="Unassembled WGS sequence"/>
</dbReference>
<evidence type="ECO:0000313" key="3">
    <source>
        <dbReference type="Proteomes" id="UP000243579"/>
    </source>
</evidence>
<organism evidence="2 3">
    <name type="scientific">Achlya hypogyna</name>
    <name type="common">Oomycete</name>
    <name type="synonym">Protoachlya hypogyna</name>
    <dbReference type="NCBI Taxonomy" id="1202772"/>
    <lineage>
        <taxon>Eukaryota</taxon>
        <taxon>Sar</taxon>
        <taxon>Stramenopiles</taxon>
        <taxon>Oomycota</taxon>
        <taxon>Saprolegniomycetes</taxon>
        <taxon>Saprolegniales</taxon>
        <taxon>Achlyaceae</taxon>
        <taxon>Achlya</taxon>
    </lineage>
</organism>
<feature type="transmembrane region" description="Helical" evidence="1">
    <location>
        <begin position="112"/>
        <end position="130"/>
    </location>
</feature>